<comment type="subcellular location">
    <subcellularLocation>
        <location evidence="2">Cytoplasm</location>
    </subcellularLocation>
    <subcellularLocation>
        <location evidence="1">Nucleus</location>
    </subcellularLocation>
</comment>
<dbReference type="EnsemblPlants" id="Zm00001eb010690_T003">
    <property type="protein sequence ID" value="Zm00001eb010690_P003"/>
    <property type="gene ID" value="Zm00001eb010690"/>
</dbReference>
<gene>
    <name evidence="6" type="primary">LOC100273863</name>
</gene>
<keyword evidence="8" id="KW-1267">Proteomics identification</keyword>
<dbReference type="GO" id="GO:0005634">
    <property type="term" value="C:nucleus"/>
    <property type="evidence" value="ECO:0007669"/>
    <property type="project" value="UniProtKB-SubCell"/>
</dbReference>
<evidence type="ECO:0008006" key="9">
    <source>
        <dbReference type="Google" id="ProtNLM"/>
    </source>
</evidence>
<evidence type="ECO:0000256" key="1">
    <source>
        <dbReference type="ARBA" id="ARBA00004123"/>
    </source>
</evidence>
<keyword evidence="4" id="KW-0963">Cytoplasm</keyword>
<dbReference type="GO" id="GO:0006821">
    <property type="term" value="P:chloride transport"/>
    <property type="evidence" value="ECO:0007669"/>
    <property type="project" value="InterPro"/>
</dbReference>
<dbReference type="GO" id="GO:0006884">
    <property type="term" value="P:cell volume homeostasis"/>
    <property type="evidence" value="ECO:0007669"/>
    <property type="project" value="InterPro"/>
</dbReference>
<reference evidence="6" key="3">
    <citation type="submission" date="2021-05" db="UniProtKB">
        <authorList>
            <consortium name="EnsemblPlants"/>
        </authorList>
    </citation>
    <scope>IDENTIFICATION</scope>
    <source>
        <strain evidence="6">cv. B73</strain>
    </source>
</reference>
<accession>A0A804LH45</accession>
<dbReference type="GO" id="GO:0034709">
    <property type="term" value="C:methylosome"/>
    <property type="evidence" value="ECO:0007669"/>
    <property type="project" value="InterPro"/>
</dbReference>
<dbReference type="AlphaFoldDB" id="A0A804LH45"/>
<evidence type="ECO:0000256" key="3">
    <source>
        <dbReference type="ARBA" id="ARBA00007054"/>
    </source>
</evidence>
<dbReference type="GO" id="GO:0034715">
    <property type="term" value="C:pICln-Sm protein complex"/>
    <property type="evidence" value="ECO:0007669"/>
    <property type="project" value="InterPro"/>
</dbReference>
<proteinExistence type="evidence at protein level"/>
<evidence type="ECO:0000313" key="6">
    <source>
        <dbReference type="EnsemblPlants" id="Zm00001eb010690_P003"/>
    </source>
</evidence>
<dbReference type="InterPro" id="IPR011993">
    <property type="entry name" value="PH-like_dom_sf"/>
</dbReference>
<dbReference type="PANTHER" id="PTHR21399:SF2">
    <property type="entry name" value="NUCLEOTIDE-SENSITIVE CHLORIDE CONDUCTANCE REGULATOR FAMILY PROTEIN, EXPRESSED"/>
    <property type="match status" value="1"/>
</dbReference>
<dbReference type="PANTHER" id="PTHR21399">
    <property type="entry name" value="CHLORIDE CONDUCTANCE REGULATORY PROTEIN ICLN"/>
    <property type="match status" value="1"/>
</dbReference>
<dbReference type="PRINTS" id="PR01348">
    <property type="entry name" value="ICLNCHANNEL"/>
</dbReference>
<dbReference type="Proteomes" id="UP000007305">
    <property type="component" value="Chromosome 1"/>
</dbReference>
<keyword evidence="5" id="KW-0539">Nucleus</keyword>
<reference evidence="7" key="1">
    <citation type="submission" date="2015-12" db="EMBL/GenBank/DDBJ databases">
        <title>Update maize B73 reference genome by single molecule sequencing technologies.</title>
        <authorList>
            <consortium name="Maize Genome Sequencing Project"/>
            <person name="Ware D."/>
        </authorList>
    </citation>
    <scope>NUCLEOTIDE SEQUENCE [LARGE SCALE GENOMIC DNA]</scope>
    <source>
        <strain evidence="7">cv. B73</strain>
    </source>
</reference>
<keyword evidence="7" id="KW-1185">Reference proteome</keyword>
<dbReference type="GO" id="GO:0000387">
    <property type="term" value="P:spliceosomal snRNP assembly"/>
    <property type="evidence" value="ECO:0007669"/>
    <property type="project" value="InterPro"/>
</dbReference>
<organism evidence="6 7">
    <name type="scientific">Zea mays</name>
    <name type="common">Maize</name>
    <dbReference type="NCBI Taxonomy" id="4577"/>
    <lineage>
        <taxon>Eukaryota</taxon>
        <taxon>Viridiplantae</taxon>
        <taxon>Streptophyta</taxon>
        <taxon>Embryophyta</taxon>
        <taxon>Tracheophyta</taxon>
        <taxon>Spermatophyta</taxon>
        <taxon>Magnoliopsida</taxon>
        <taxon>Liliopsida</taxon>
        <taxon>Poales</taxon>
        <taxon>Poaceae</taxon>
        <taxon>PACMAD clade</taxon>
        <taxon>Panicoideae</taxon>
        <taxon>Andropogonodae</taxon>
        <taxon>Andropogoneae</taxon>
        <taxon>Tripsacinae</taxon>
        <taxon>Zea</taxon>
    </lineage>
</organism>
<sequence>MAPGLQRFTDIADDGTPQLDAASGEELVRVDRTVAVALGPRSPESPGTLFVTTRRVIWLSEAEKGKGYAVDFLAISLHAVSRDLEAYPSPCIYTQIEAAVGTEEEAGESNPEANELELSRVSEMRLILADPGQLDALFDVFCHCAELNPDPNAECNGENGWIRGEDMSNGDWIRDDVDMVDGKYCAFRVLHFYANVIAAALRCLTLHAENVPQFFNANPIGQNGGYDLSRSVFELQINDQRFEDAEEEQESHENNGH</sequence>
<evidence type="ECO:0007829" key="8">
    <source>
        <dbReference type="PeptideAtlas" id="A0A804LH45"/>
    </source>
</evidence>
<dbReference type="InterPro" id="IPR039924">
    <property type="entry name" value="ICln/Lot5/Saf5"/>
</dbReference>
<dbReference type="Gramene" id="Zm00001eb010690_T003">
    <property type="protein sequence ID" value="Zm00001eb010690_P003"/>
    <property type="gene ID" value="Zm00001eb010690"/>
</dbReference>
<name>A0A804LH45_MAIZE</name>
<evidence type="ECO:0000256" key="2">
    <source>
        <dbReference type="ARBA" id="ARBA00004496"/>
    </source>
</evidence>
<dbReference type="InterPro" id="IPR003521">
    <property type="entry name" value="ICln"/>
</dbReference>
<dbReference type="GO" id="GO:0005829">
    <property type="term" value="C:cytosol"/>
    <property type="evidence" value="ECO:0007669"/>
    <property type="project" value="InterPro"/>
</dbReference>
<evidence type="ECO:0000256" key="5">
    <source>
        <dbReference type="ARBA" id="ARBA00023242"/>
    </source>
</evidence>
<dbReference type="Gene3D" id="2.30.29.30">
    <property type="entry name" value="Pleckstrin-homology domain (PH domain)/Phosphotyrosine-binding domain (PTB)"/>
    <property type="match status" value="1"/>
</dbReference>
<dbReference type="Pfam" id="PF03517">
    <property type="entry name" value="Voldacs"/>
    <property type="match status" value="1"/>
</dbReference>
<reference evidence="6" key="2">
    <citation type="submission" date="2019-07" db="EMBL/GenBank/DDBJ databases">
        <authorList>
            <person name="Seetharam A."/>
            <person name="Woodhouse M."/>
            <person name="Cannon E."/>
        </authorList>
    </citation>
    <scope>NUCLEOTIDE SEQUENCE [LARGE SCALE GENOMIC DNA]</scope>
    <source>
        <strain evidence="6">cv. B73</strain>
    </source>
</reference>
<protein>
    <recommendedName>
        <fullName evidence="9">Chloride conductance regulatory protein ICln</fullName>
    </recommendedName>
</protein>
<evidence type="ECO:0000313" key="7">
    <source>
        <dbReference type="Proteomes" id="UP000007305"/>
    </source>
</evidence>
<comment type="similarity">
    <text evidence="3">Belongs to the pICln (TC 1.A.47) family.</text>
</comment>
<evidence type="ECO:0000256" key="4">
    <source>
        <dbReference type="ARBA" id="ARBA00022490"/>
    </source>
</evidence>
<dbReference type="GO" id="GO:0005886">
    <property type="term" value="C:plasma membrane"/>
    <property type="evidence" value="ECO:0007669"/>
    <property type="project" value="InterPro"/>
</dbReference>